<dbReference type="SMART" id="SM00382">
    <property type="entry name" value="AAA"/>
    <property type="match status" value="2"/>
</dbReference>
<evidence type="ECO:0000259" key="12">
    <source>
        <dbReference type="PROSITE" id="PS50893"/>
    </source>
</evidence>
<evidence type="ECO:0000256" key="11">
    <source>
        <dbReference type="SAM" id="Phobius"/>
    </source>
</evidence>
<feature type="transmembrane region" description="Helical" evidence="11">
    <location>
        <begin position="403"/>
        <end position="419"/>
    </location>
</feature>
<evidence type="ECO:0000256" key="2">
    <source>
        <dbReference type="ARBA" id="ARBA00008869"/>
    </source>
</evidence>
<feature type="domain" description="ABC transporter" evidence="12">
    <location>
        <begin position="595"/>
        <end position="828"/>
    </location>
</feature>
<evidence type="ECO:0000256" key="8">
    <source>
        <dbReference type="ARBA" id="ARBA00022989"/>
    </source>
</evidence>
<dbReference type="Pfam" id="PF00005">
    <property type="entry name" value="ABC_tran"/>
    <property type="match status" value="2"/>
</dbReference>
<gene>
    <name evidence="13" type="ORF">Poli38472_010501</name>
</gene>
<keyword evidence="5" id="KW-0677">Repeat</keyword>
<keyword evidence="4 11" id="KW-0812">Transmembrane</keyword>
<feature type="transmembrane region" description="Helical" evidence="11">
    <location>
        <begin position="142"/>
        <end position="162"/>
    </location>
</feature>
<feature type="transmembrane region" description="Helical" evidence="11">
    <location>
        <begin position="1212"/>
        <end position="1234"/>
    </location>
</feature>
<comment type="caution">
    <text evidence="13">The sequence shown here is derived from an EMBL/GenBank/DDBJ whole genome shotgun (WGS) entry which is preliminary data.</text>
</comment>
<organism evidence="13 14">
    <name type="scientific">Pythium oligandrum</name>
    <name type="common">Mycoparasitic fungus</name>
    <dbReference type="NCBI Taxonomy" id="41045"/>
    <lineage>
        <taxon>Eukaryota</taxon>
        <taxon>Sar</taxon>
        <taxon>Stramenopiles</taxon>
        <taxon>Oomycota</taxon>
        <taxon>Peronosporomycetes</taxon>
        <taxon>Pythiales</taxon>
        <taxon>Pythiaceae</taxon>
        <taxon>Pythium</taxon>
    </lineage>
</organism>
<keyword evidence="7" id="KW-0067">ATP-binding</keyword>
<feature type="transmembrane region" description="Helical" evidence="11">
    <location>
        <begin position="1150"/>
        <end position="1171"/>
    </location>
</feature>
<dbReference type="InterPro" id="IPR013525">
    <property type="entry name" value="ABC2_TM"/>
</dbReference>
<dbReference type="Proteomes" id="UP000794436">
    <property type="component" value="Unassembled WGS sequence"/>
</dbReference>
<feature type="domain" description="ABC transporter" evidence="12">
    <location>
        <begin position="1394"/>
        <end position="1626"/>
    </location>
</feature>
<feature type="transmembrane region" description="Helical" evidence="11">
    <location>
        <begin position="1177"/>
        <end position="1200"/>
    </location>
</feature>
<feature type="transmembrane region" description="Helical" evidence="11">
    <location>
        <begin position="1254"/>
        <end position="1272"/>
    </location>
</feature>
<reference evidence="13" key="1">
    <citation type="submission" date="2019-03" db="EMBL/GenBank/DDBJ databases">
        <title>Long read genome sequence of the mycoparasitic Pythium oligandrum ATCC 38472 isolated from sugarbeet rhizosphere.</title>
        <authorList>
            <person name="Gaulin E."/>
        </authorList>
    </citation>
    <scope>NUCLEOTIDE SEQUENCE</scope>
    <source>
        <strain evidence="13">ATCC 38472_TT</strain>
    </source>
</reference>
<evidence type="ECO:0000313" key="13">
    <source>
        <dbReference type="EMBL" id="TMW55619.1"/>
    </source>
</evidence>
<dbReference type="GO" id="GO:0005319">
    <property type="term" value="F:lipid transporter activity"/>
    <property type="evidence" value="ECO:0007669"/>
    <property type="project" value="TreeGrafter"/>
</dbReference>
<dbReference type="InterPro" id="IPR056264">
    <property type="entry name" value="R2_ABCA1-4-like"/>
</dbReference>
<feature type="transmembrane region" description="Helical" evidence="11">
    <location>
        <begin position="370"/>
        <end position="391"/>
    </location>
</feature>
<feature type="transmembrane region" description="Helical" evidence="11">
    <location>
        <begin position="337"/>
        <end position="358"/>
    </location>
</feature>
<dbReference type="GO" id="GO:0005524">
    <property type="term" value="F:ATP binding"/>
    <property type="evidence" value="ECO:0007669"/>
    <property type="project" value="UniProtKB-KW"/>
</dbReference>
<dbReference type="PROSITE" id="PS00211">
    <property type="entry name" value="ABC_TRANSPORTER_1"/>
    <property type="match status" value="1"/>
</dbReference>
<dbReference type="InterPro" id="IPR027417">
    <property type="entry name" value="P-loop_NTPase"/>
</dbReference>
<name>A0A8K1FC99_PYTOL</name>
<dbReference type="Pfam" id="PF12698">
    <property type="entry name" value="ABC2_membrane_3"/>
    <property type="match status" value="2"/>
</dbReference>
<dbReference type="InterPro" id="IPR017871">
    <property type="entry name" value="ABC_transporter-like_CS"/>
</dbReference>
<evidence type="ECO:0000256" key="10">
    <source>
        <dbReference type="SAM" id="MobiDB-lite"/>
    </source>
</evidence>
<evidence type="ECO:0000256" key="5">
    <source>
        <dbReference type="ARBA" id="ARBA00022737"/>
    </source>
</evidence>
<feature type="transmembrane region" description="Helical" evidence="11">
    <location>
        <begin position="972"/>
        <end position="990"/>
    </location>
</feature>
<dbReference type="FunFam" id="3.40.50.300:FF:000298">
    <property type="entry name" value="ATP-binding cassette sub-family A member 12"/>
    <property type="match status" value="1"/>
</dbReference>
<dbReference type="PANTHER" id="PTHR19229:SF36">
    <property type="entry name" value="ATP-BINDING CASSETTE SUB-FAMILY A MEMBER 2"/>
    <property type="match status" value="1"/>
</dbReference>
<dbReference type="Pfam" id="PF23321">
    <property type="entry name" value="R1_ABCA1"/>
    <property type="match status" value="1"/>
</dbReference>
<evidence type="ECO:0000256" key="1">
    <source>
        <dbReference type="ARBA" id="ARBA00004141"/>
    </source>
</evidence>
<evidence type="ECO:0000256" key="6">
    <source>
        <dbReference type="ARBA" id="ARBA00022741"/>
    </source>
</evidence>
<accession>A0A8K1FC99</accession>
<dbReference type="InterPro" id="IPR003439">
    <property type="entry name" value="ABC_transporter-like_ATP-bd"/>
</dbReference>
<sequence length="1829" mass="201164">MTSSSASDASYSLLSACLENVFARDLAYAVCLMNSGLFELSGQSLDDNAPGNVGLVAALANTTASSQEYASTLLANGGNVKVGQCRLLCTDTSLLGASSSCCQAASNVHNCEPTTSSVASCKGVLEQAFGFDQQCGLSGENIGLVVGTVLVVILVLTMVILARKHARRQGKKAIAALEGRLAAGVATRWEAVMASWHQISNLVWKNVVLRRRKPVAFVFEQFLPVLLVGALVFLANLDNIFPAIEPTTSTTGSSEALFDSSTTLLCTALTDVNESDIGAPNETMTTFYTSGQTVLGMFLLISYIKFVSTTTTTMVIEKETRIREVMKIMGLSDLTLLFSWTLTSALLSTPLAFVIAAELKFGNVFPGAEYATLVFLFWSFSMSIVAFSYFITPFFNKSRTASIASVLMWLILYFPFFSVQSKSNSTKYAAALSPPTAFALAVDELLRRAQLGTGYAYSIGILENPITAPTAFKMTWMLLLDSLILFLLGWYLEQVLPQQYGVRKPWNFILKKEFWWPPTNDSESLVLPMVASPTTSGNSPQSDYMPVLSNVRRLESMPSSDDGSVIMMKEQNAMNYFIEPVNAALASQERKGSCLQIRDLRKVFRVEDGEKVAVHRLNLTLYSGQITALLGHNGAGKTTTISMLTGLITPTSGDATLYGRSIRHDFNELRQIMGICPQHDVLFNDLTVEEHLKLFGTMKNVPPQSLREELDKIIRDVGLTEKRKVQAKNLSGGQKRKLSVALAFIGDSKLVFLDEPTSGMDPYSRRFTWNLLQRNRDDRVIVLTTHFMDEADILGDRIAIMADGQLCCAGSSLFLKNRYGAGYNLTMIKAPHCDVEGVGRFLRKYVTDVKCLSSYGSEVVYQLPSAASGTFPTMLQALDQQMRTLGIQQYGVSVTTLEEVFLRIARDREEGGLAFAGAGPGDQYRRTSTSTAQTRPTTGRIATVTTDTPTFAAQYGALLKKRLRITKRDRKSLLNAVCIPLLFLIILALLPEINVSNFLPDYSSSIASEDRQANCTARNFTAVTYTETDQSNCLSSYSYCSLGVIDCNPTACCTQKNPESPYYPCNTCTPRGTSPCYNQQCLARDGVKLQVTLNAFLVAVVVMLAFAFIPASIVAFIVREKNPIQNAKSLQLICGANVSAYWFSNWTHDIILIFVSVVAAVIVVPLSNRALSGATEIIAIAALVASHAIAVVPLAYLFSFRFSKHAVAQTSLLVFALSTGGLLSIFSFLCRIVDFNLAPKSDNGLTLSALDRNYLRWIFMFFPGYSLNNGIYEIATRKISRGSLFGDNSDVAPASFFGLFEGLGKQSCTECWNKNVDGCCVRDVFDWDVGGAPILYGLFEALVFTSLVFLIENRSIVWKSESFKTQHVRHDEDEDVALERLKIQHTQPSRTDSIFIRNLRQQYKGGKVALDDLCLSIPRGECFGYLGINGAGKSTTMKVLTGQIAPTNGFVSLGGYDLSRFRDKARTVLGYCPQFDSLHDLLTVEEQLELYARLKGIPRGQIRLAVDQKITEVGLNEYRDKLTRGLSGGNKRKVSTAIALMGAPRIIFLDEPSTGVDPSSRRKMWDVIAAVCAEKDSCVVLTTHSMEECEALCTRVGILVSGKLKCLGSVEHLKQKFGRGYTVEVKLAEPSTQVLGRLEHKVTAILGQDIPIDEGNLVRLCAALGAEERGRNIINNHDSGWVLNAVLVTSGFIPIDVFCSWWASENMSQSLQSFFASNCTGSKLVEHQGDHFRFQVPKHAQRPFQIFGLLEECKARLNVNEYSVSDTSLEHIFNNMAAQQDEERLVANGMYDDANADYQQYGYEPSSLQSVRSYHRSSSLRSSSSRSLR</sequence>
<dbReference type="InterPro" id="IPR003593">
    <property type="entry name" value="AAA+_ATPase"/>
</dbReference>
<protein>
    <recommendedName>
        <fullName evidence="12">ABC transporter domain-containing protein</fullName>
    </recommendedName>
</protein>
<feature type="transmembrane region" description="Helical" evidence="11">
    <location>
        <begin position="474"/>
        <end position="492"/>
    </location>
</feature>
<keyword evidence="8 11" id="KW-1133">Transmembrane helix</keyword>
<proteinExistence type="inferred from homology"/>
<keyword evidence="14" id="KW-1185">Reference proteome</keyword>
<dbReference type="Gene3D" id="3.40.50.300">
    <property type="entry name" value="P-loop containing nucleotide triphosphate hydrolases"/>
    <property type="match status" value="2"/>
</dbReference>
<dbReference type="SUPFAM" id="SSF52540">
    <property type="entry name" value="P-loop containing nucleoside triphosphate hydrolases"/>
    <property type="match status" value="2"/>
</dbReference>
<keyword evidence="3" id="KW-0813">Transport</keyword>
<dbReference type="CDD" id="cd03263">
    <property type="entry name" value="ABC_subfamily_A"/>
    <property type="match status" value="2"/>
</dbReference>
<feature type="region of interest" description="Disordered" evidence="10">
    <location>
        <begin position="1809"/>
        <end position="1829"/>
    </location>
</feature>
<evidence type="ECO:0000313" key="14">
    <source>
        <dbReference type="Proteomes" id="UP000794436"/>
    </source>
</evidence>
<dbReference type="EMBL" id="SPLM01000147">
    <property type="protein sequence ID" value="TMW55619.1"/>
    <property type="molecule type" value="Genomic_DNA"/>
</dbReference>
<evidence type="ECO:0000256" key="3">
    <source>
        <dbReference type="ARBA" id="ARBA00022448"/>
    </source>
</evidence>
<keyword evidence="6" id="KW-0547">Nucleotide-binding</keyword>
<evidence type="ECO:0000256" key="4">
    <source>
        <dbReference type="ARBA" id="ARBA00022692"/>
    </source>
</evidence>
<evidence type="ECO:0000256" key="7">
    <source>
        <dbReference type="ARBA" id="ARBA00022840"/>
    </source>
</evidence>
<dbReference type="GO" id="GO:0016020">
    <property type="term" value="C:membrane"/>
    <property type="evidence" value="ECO:0007669"/>
    <property type="project" value="UniProtKB-SubCell"/>
</dbReference>
<feature type="transmembrane region" description="Helical" evidence="11">
    <location>
        <begin position="215"/>
        <end position="235"/>
    </location>
</feature>
<dbReference type="OrthoDB" id="10255969at2759"/>
<dbReference type="PANTHER" id="PTHR19229">
    <property type="entry name" value="ATP-BINDING CASSETTE TRANSPORTER SUBFAMILY A ABCA"/>
    <property type="match status" value="1"/>
</dbReference>
<dbReference type="GO" id="GO:0140359">
    <property type="term" value="F:ABC-type transporter activity"/>
    <property type="evidence" value="ECO:0007669"/>
    <property type="project" value="InterPro"/>
</dbReference>
<feature type="transmembrane region" description="Helical" evidence="11">
    <location>
        <begin position="1095"/>
        <end position="1118"/>
    </location>
</feature>
<dbReference type="GO" id="GO:0016887">
    <property type="term" value="F:ATP hydrolysis activity"/>
    <property type="evidence" value="ECO:0007669"/>
    <property type="project" value="InterPro"/>
</dbReference>
<keyword evidence="9 11" id="KW-0472">Membrane</keyword>
<comment type="subcellular location">
    <subcellularLocation>
        <location evidence="1">Membrane</location>
        <topology evidence="1">Multi-pass membrane protein</topology>
    </subcellularLocation>
</comment>
<feature type="transmembrane region" description="Helical" evidence="11">
    <location>
        <begin position="294"/>
        <end position="316"/>
    </location>
</feature>
<dbReference type="InterPro" id="IPR026082">
    <property type="entry name" value="ABCA"/>
</dbReference>
<dbReference type="PROSITE" id="PS50893">
    <property type="entry name" value="ABC_TRANSPORTER_2"/>
    <property type="match status" value="2"/>
</dbReference>
<dbReference type="FunFam" id="3.40.50.300:FF:000335">
    <property type="entry name" value="ATP binding cassette subfamily A member 5"/>
    <property type="match status" value="1"/>
</dbReference>
<evidence type="ECO:0000256" key="9">
    <source>
        <dbReference type="ARBA" id="ARBA00023136"/>
    </source>
</evidence>
<comment type="similarity">
    <text evidence="2">Belongs to the ABC transporter superfamily. ABCA family.</text>
</comment>